<dbReference type="OrthoDB" id="3194616at2"/>
<name>A0A261EXX0_9BIFI</name>
<accession>A0A261EXX0</accession>
<sequence length="299" mass="31263">MTRTASTIQCRLRAPGLPDLWVGGQAGRGRIPLVLTDDGIDGWWSAPSAKTSLTELQSGDGAHTPADEDIVYSARTIIINYAVLGDRHTQNEARDAIGMFMGRAGVTLTVYDAGTARQATGYVTPAWSGTWVEAADTGSITIVCADPLKYDATPTMGVLEPGTATVLGGLTYPADYPVDYHENRSSGGSWTATLVNHGNHAAYPTLGFTLAAGHSGTVGIKWDDGLGGAGRVACSPPPGSTTPIIADTRHGTASYAGLDMTPSFTARQWPTIPPGQTLTLTYEGAAGGRVTYETRGTYI</sequence>
<comment type="caution">
    <text evidence="1">The sequence shown here is derived from an EMBL/GenBank/DDBJ whole genome shotgun (WGS) entry which is preliminary data.</text>
</comment>
<protein>
    <submittedName>
        <fullName evidence="1">Uncharacterized protein</fullName>
    </submittedName>
</protein>
<keyword evidence="2" id="KW-1185">Reference proteome</keyword>
<dbReference type="AlphaFoldDB" id="A0A261EXX0"/>
<dbReference type="Proteomes" id="UP000216725">
    <property type="component" value="Unassembled WGS sequence"/>
</dbReference>
<evidence type="ECO:0000313" key="1">
    <source>
        <dbReference type="EMBL" id="OZG51719.1"/>
    </source>
</evidence>
<dbReference type="RefSeq" id="WP_094660629.1">
    <property type="nucleotide sequence ID" value="NZ_MWWR01000006.1"/>
</dbReference>
<reference evidence="1 2" key="1">
    <citation type="journal article" date="2017" name="BMC Genomics">
        <title>Comparative genomic and phylogenomic analyses of the Bifidobacteriaceae family.</title>
        <authorList>
            <person name="Lugli G.A."/>
            <person name="Milani C."/>
            <person name="Turroni F."/>
            <person name="Duranti S."/>
            <person name="Mancabelli L."/>
            <person name="Mangifesta M."/>
            <person name="Ferrario C."/>
            <person name="Modesto M."/>
            <person name="Mattarelli P."/>
            <person name="Jiri K."/>
            <person name="van Sinderen D."/>
            <person name="Ventura M."/>
        </authorList>
    </citation>
    <scope>NUCLEOTIDE SEQUENCE [LARGE SCALE GENOMIC DNA]</scope>
    <source>
        <strain evidence="1 2">DSM 24742</strain>
    </source>
</reference>
<evidence type="ECO:0000313" key="2">
    <source>
        <dbReference type="Proteomes" id="UP000216725"/>
    </source>
</evidence>
<dbReference type="EMBL" id="MWWR01000006">
    <property type="protein sequence ID" value="OZG51719.1"/>
    <property type="molecule type" value="Genomic_DNA"/>
</dbReference>
<gene>
    <name evidence="1" type="ORF">PSRA_0799</name>
</gene>
<proteinExistence type="predicted"/>
<organism evidence="1 2">
    <name type="scientific">Pseudoscardovia radai</name>
    <dbReference type="NCBI Taxonomy" id="987066"/>
    <lineage>
        <taxon>Bacteria</taxon>
        <taxon>Bacillati</taxon>
        <taxon>Actinomycetota</taxon>
        <taxon>Actinomycetes</taxon>
        <taxon>Bifidobacteriales</taxon>
        <taxon>Bifidobacteriaceae</taxon>
        <taxon>Pseudoscardovia</taxon>
    </lineage>
</organism>